<keyword evidence="1" id="KW-0472">Membrane</keyword>
<dbReference type="NCBIfam" id="TIGR03513">
    <property type="entry name" value="GldL_gliding"/>
    <property type="match status" value="1"/>
</dbReference>
<name>A0A6J4TXF7_9BACT</name>
<sequence length="257" mass="27086">MASGTGKSRPIDRLLNIFVSAAAVPVLLGALAKITHAEGADTWLKVGLYTEAAIFFVYALLYIFAPPPEDAAAGHAAAPGAEPGNPALKSMEKMLVDADITPANLSKLGAGFQKLGSTVSNISDVGEIVKASGDYAQKTKSAAAALDQVKDAYLNTANSLTTFNAASESTKHFHSQVQVLTKNLSSLNTIYELELQESNNHLKALNNFYGKLAQTSAAMEGSVEDAKRAQQQIGLLANNLGRLNSVYGNMLTAMQGR</sequence>
<dbReference type="InterPro" id="IPR055087">
    <property type="entry name" value="GldL-like_N"/>
</dbReference>
<feature type="transmembrane region" description="Helical" evidence="1">
    <location>
        <begin position="46"/>
        <end position="65"/>
    </location>
</feature>
<keyword evidence="1" id="KW-1133">Transmembrane helix</keyword>
<dbReference type="EMBL" id="CADCVN010001448">
    <property type="protein sequence ID" value="CAA9533340.1"/>
    <property type="molecule type" value="Genomic_DNA"/>
</dbReference>
<organism evidence="3">
    <name type="scientific">uncultured Segetibacter sp</name>
    <dbReference type="NCBI Taxonomy" id="481133"/>
    <lineage>
        <taxon>Bacteria</taxon>
        <taxon>Pseudomonadati</taxon>
        <taxon>Bacteroidota</taxon>
        <taxon>Chitinophagia</taxon>
        <taxon>Chitinophagales</taxon>
        <taxon>Chitinophagaceae</taxon>
        <taxon>Segetibacter</taxon>
        <taxon>environmental samples</taxon>
    </lineage>
</organism>
<protein>
    <recommendedName>
        <fullName evidence="2">Gliding motility protein GldL-like N-terminal domain-containing protein</fullName>
    </recommendedName>
</protein>
<keyword evidence="1" id="KW-0812">Transmembrane</keyword>
<dbReference type="Pfam" id="PF22827">
    <property type="entry name" value="GldL_N"/>
    <property type="match status" value="1"/>
</dbReference>
<feature type="domain" description="Gliding motility protein GldL-like N-terminal" evidence="2">
    <location>
        <begin position="18"/>
        <end position="70"/>
    </location>
</feature>
<reference evidence="3" key="1">
    <citation type="submission" date="2020-02" db="EMBL/GenBank/DDBJ databases">
        <authorList>
            <person name="Meier V. D."/>
        </authorList>
    </citation>
    <scope>NUCLEOTIDE SEQUENCE</scope>
    <source>
        <strain evidence="3">AVDCRST_MAG96</strain>
    </source>
</reference>
<dbReference type="AlphaFoldDB" id="A0A6J4TXF7"/>
<evidence type="ECO:0000256" key="1">
    <source>
        <dbReference type="SAM" id="Phobius"/>
    </source>
</evidence>
<dbReference type="InterPro" id="IPR019852">
    <property type="entry name" value="Motility-assoc_prot_GldL"/>
</dbReference>
<proteinExistence type="predicted"/>
<accession>A0A6J4TXF7</accession>
<evidence type="ECO:0000259" key="2">
    <source>
        <dbReference type="Pfam" id="PF22827"/>
    </source>
</evidence>
<gene>
    <name evidence="3" type="ORF">AVDCRST_MAG96-3714</name>
</gene>
<evidence type="ECO:0000313" key="3">
    <source>
        <dbReference type="EMBL" id="CAA9533340.1"/>
    </source>
</evidence>
<feature type="transmembrane region" description="Helical" evidence="1">
    <location>
        <begin position="14"/>
        <end position="34"/>
    </location>
</feature>